<reference evidence="8" key="2">
    <citation type="submission" date="2015-01" db="EMBL/GenBank/DDBJ databases">
        <title>Evolutionary Origins and Diversification of the Mycorrhizal Mutualists.</title>
        <authorList>
            <consortium name="DOE Joint Genome Institute"/>
            <consortium name="Mycorrhizal Genomics Consortium"/>
            <person name="Kohler A."/>
            <person name="Kuo A."/>
            <person name="Nagy L.G."/>
            <person name="Floudas D."/>
            <person name="Copeland A."/>
            <person name="Barry K.W."/>
            <person name="Cichocki N."/>
            <person name="Veneault-Fourrey C."/>
            <person name="LaButti K."/>
            <person name="Lindquist E.A."/>
            <person name="Lipzen A."/>
            <person name="Lundell T."/>
            <person name="Morin E."/>
            <person name="Murat C."/>
            <person name="Riley R."/>
            <person name="Ohm R."/>
            <person name="Sun H."/>
            <person name="Tunlid A."/>
            <person name="Henrissat B."/>
            <person name="Grigoriev I.V."/>
            <person name="Hibbett D.S."/>
            <person name="Martin F."/>
        </authorList>
    </citation>
    <scope>NUCLEOTIDE SEQUENCE [LARGE SCALE GENOMIC DNA]</scope>
    <source>
        <strain evidence="8">Foug A</strain>
    </source>
</reference>
<dbReference type="Gene3D" id="3.40.50.300">
    <property type="entry name" value="P-loop containing nucleotide triphosphate hydrolases"/>
    <property type="match status" value="1"/>
</dbReference>
<comment type="similarity">
    <text evidence="1">Belongs to the TRAFAC class dynamin-like GTPase superfamily. IRG family.</text>
</comment>
<dbReference type="InterPro" id="IPR051515">
    <property type="entry name" value="IRG"/>
</dbReference>
<dbReference type="Proteomes" id="UP000053989">
    <property type="component" value="Unassembled WGS sequence"/>
</dbReference>
<organism evidence="7 8">
    <name type="scientific">Scleroderma citrinum Foug A</name>
    <dbReference type="NCBI Taxonomy" id="1036808"/>
    <lineage>
        <taxon>Eukaryota</taxon>
        <taxon>Fungi</taxon>
        <taxon>Dikarya</taxon>
        <taxon>Basidiomycota</taxon>
        <taxon>Agaricomycotina</taxon>
        <taxon>Agaricomycetes</taxon>
        <taxon>Agaricomycetidae</taxon>
        <taxon>Boletales</taxon>
        <taxon>Sclerodermatineae</taxon>
        <taxon>Sclerodermataceae</taxon>
        <taxon>Scleroderma</taxon>
    </lineage>
</organism>
<evidence type="ECO:0000259" key="6">
    <source>
        <dbReference type="PROSITE" id="PS51716"/>
    </source>
</evidence>
<dbReference type="InParanoid" id="A0A0C3DM44"/>
<feature type="domain" description="IRG-type G" evidence="6">
    <location>
        <begin position="141"/>
        <end position="336"/>
    </location>
</feature>
<evidence type="ECO:0000256" key="2">
    <source>
        <dbReference type="ARBA" id="ARBA00022741"/>
    </source>
</evidence>
<dbReference type="InterPro" id="IPR027417">
    <property type="entry name" value="P-loop_NTPase"/>
</dbReference>
<proteinExistence type="inferred from homology"/>
<keyword evidence="3" id="KW-0378">Hydrolase</keyword>
<gene>
    <name evidence="7" type="ORF">SCLCIDRAFT_1219546</name>
</gene>
<name>A0A0C3DM44_9AGAM</name>
<evidence type="ECO:0000256" key="3">
    <source>
        <dbReference type="ARBA" id="ARBA00022801"/>
    </source>
</evidence>
<dbReference type="Pfam" id="PF05049">
    <property type="entry name" value="IIGP"/>
    <property type="match status" value="1"/>
</dbReference>
<sequence length="396" mass="44571">MGSSSSKGAEDRARRAEEAAREAVATAAKAYLLTAETNAKLVELMNDMQRIQAAHDQLEALEERINMMEEIAQQATQRAEEALQRMAEADENAREAQEEAGRAIARKDETLQFYEAGIQPADIPSEEEIQAMKNKIQYDENIFHIAIAGTSGSGKSSLINAFRGLRSTSPGAAPTGVMETTTEMARYPPSNSEHPLAWFDIPGAGTHQVSGWKYFKKQGLYAFDAIIVLFDGRFTETDITILENCSRLDIPSFIVRSKADVHIHNIIMAKQSDDEEEDEYDPRRLQQQYGAAKTQLVKQTQASVKLNLKQTELSDQRVYIISANNLRMLVKNKKPRKVIDEIELIRDVYLEALVRRASDALDSAVSDLARWEGVFYQDRFSRSQDIDVLHDWEPVL</sequence>
<dbReference type="PANTHER" id="PTHR32341:SF10">
    <property type="entry name" value="INTERFERON-INDUCIBLE GTPASE 5"/>
    <property type="match status" value="1"/>
</dbReference>
<dbReference type="OrthoDB" id="422720at2759"/>
<evidence type="ECO:0000313" key="8">
    <source>
        <dbReference type="Proteomes" id="UP000053989"/>
    </source>
</evidence>
<dbReference type="PANTHER" id="PTHR32341">
    <property type="entry name" value="INTERFERON-INDUCIBLE GTPASE"/>
    <property type="match status" value="1"/>
</dbReference>
<accession>A0A0C3DM44</accession>
<keyword evidence="8" id="KW-1185">Reference proteome</keyword>
<dbReference type="PROSITE" id="PS51716">
    <property type="entry name" value="G_IRG"/>
    <property type="match status" value="1"/>
</dbReference>
<dbReference type="InterPro" id="IPR007743">
    <property type="entry name" value="Immunity-related_GTPase-like"/>
</dbReference>
<dbReference type="SUPFAM" id="SSF52540">
    <property type="entry name" value="P-loop containing nucleoside triphosphate hydrolases"/>
    <property type="match status" value="1"/>
</dbReference>
<dbReference type="GO" id="GO:0005525">
    <property type="term" value="F:GTP binding"/>
    <property type="evidence" value="ECO:0007669"/>
    <property type="project" value="UniProtKB-KW"/>
</dbReference>
<evidence type="ECO:0000313" key="7">
    <source>
        <dbReference type="EMBL" id="KIM57334.1"/>
    </source>
</evidence>
<dbReference type="AlphaFoldDB" id="A0A0C3DM44"/>
<evidence type="ECO:0000256" key="1">
    <source>
        <dbReference type="ARBA" id="ARBA00005429"/>
    </source>
</evidence>
<reference evidence="7 8" key="1">
    <citation type="submission" date="2014-04" db="EMBL/GenBank/DDBJ databases">
        <authorList>
            <consortium name="DOE Joint Genome Institute"/>
            <person name="Kuo A."/>
            <person name="Kohler A."/>
            <person name="Nagy L.G."/>
            <person name="Floudas D."/>
            <person name="Copeland A."/>
            <person name="Barry K.W."/>
            <person name="Cichocki N."/>
            <person name="Veneault-Fourrey C."/>
            <person name="LaButti K."/>
            <person name="Lindquist E.A."/>
            <person name="Lipzen A."/>
            <person name="Lundell T."/>
            <person name="Morin E."/>
            <person name="Murat C."/>
            <person name="Sun H."/>
            <person name="Tunlid A."/>
            <person name="Henrissat B."/>
            <person name="Grigoriev I.V."/>
            <person name="Hibbett D.S."/>
            <person name="Martin F."/>
            <person name="Nordberg H.P."/>
            <person name="Cantor M.N."/>
            <person name="Hua S.X."/>
        </authorList>
    </citation>
    <scope>NUCLEOTIDE SEQUENCE [LARGE SCALE GENOMIC DNA]</scope>
    <source>
        <strain evidence="7 8">Foug A</strain>
    </source>
</reference>
<dbReference type="InterPro" id="IPR030385">
    <property type="entry name" value="G_IRG_dom"/>
</dbReference>
<dbReference type="GO" id="GO:0016020">
    <property type="term" value="C:membrane"/>
    <property type="evidence" value="ECO:0007669"/>
    <property type="project" value="InterPro"/>
</dbReference>
<feature type="coiled-coil region" evidence="5">
    <location>
        <begin position="6"/>
        <end position="106"/>
    </location>
</feature>
<evidence type="ECO:0000256" key="5">
    <source>
        <dbReference type="SAM" id="Coils"/>
    </source>
</evidence>
<protein>
    <recommendedName>
        <fullName evidence="6">IRG-type G domain-containing protein</fullName>
    </recommendedName>
</protein>
<keyword evidence="2" id="KW-0547">Nucleotide-binding</keyword>
<dbReference type="STRING" id="1036808.A0A0C3DM44"/>
<keyword evidence="5" id="KW-0175">Coiled coil</keyword>
<dbReference type="EMBL" id="KN822102">
    <property type="protein sequence ID" value="KIM57334.1"/>
    <property type="molecule type" value="Genomic_DNA"/>
</dbReference>
<keyword evidence="4" id="KW-0342">GTP-binding</keyword>
<dbReference type="HOGENOM" id="CLU_034479_0_0_1"/>
<evidence type="ECO:0000256" key="4">
    <source>
        <dbReference type="ARBA" id="ARBA00023134"/>
    </source>
</evidence>
<dbReference type="GO" id="GO:0016787">
    <property type="term" value="F:hydrolase activity"/>
    <property type="evidence" value="ECO:0007669"/>
    <property type="project" value="UniProtKB-KW"/>
</dbReference>